<organism evidence="2 3">
    <name type="scientific">Puccinia triticina</name>
    <dbReference type="NCBI Taxonomy" id="208348"/>
    <lineage>
        <taxon>Eukaryota</taxon>
        <taxon>Fungi</taxon>
        <taxon>Dikarya</taxon>
        <taxon>Basidiomycota</taxon>
        <taxon>Pucciniomycotina</taxon>
        <taxon>Pucciniomycetes</taxon>
        <taxon>Pucciniales</taxon>
        <taxon>Pucciniaceae</taxon>
        <taxon>Puccinia</taxon>
    </lineage>
</organism>
<evidence type="ECO:0000313" key="2">
    <source>
        <dbReference type="EMBL" id="WAQ92662.1"/>
    </source>
</evidence>
<protein>
    <recommendedName>
        <fullName evidence="4">U1-type domain-containing protein</fullName>
    </recommendedName>
</protein>
<dbReference type="RefSeq" id="XP_053028217.1">
    <property type="nucleotide sequence ID" value="XM_053164229.1"/>
</dbReference>
<dbReference type="GeneID" id="77805124"/>
<evidence type="ECO:0000256" key="1">
    <source>
        <dbReference type="SAM" id="MobiDB-lite"/>
    </source>
</evidence>
<reference evidence="2" key="1">
    <citation type="submission" date="2022-10" db="EMBL/GenBank/DDBJ databases">
        <title>Puccinia triticina Genome sequencing and assembly.</title>
        <authorList>
            <person name="Li C."/>
        </authorList>
    </citation>
    <scope>NUCLEOTIDE SEQUENCE</scope>
    <source>
        <strain evidence="2">Pt15</strain>
    </source>
</reference>
<feature type="compositionally biased region" description="Low complexity" evidence="1">
    <location>
        <begin position="30"/>
        <end position="45"/>
    </location>
</feature>
<feature type="compositionally biased region" description="Basic and acidic residues" evidence="1">
    <location>
        <begin position="368"/>
        <end position="378"/>
    </location>
</feature>
<name>A0ABY7D7N5_9BASI</name>
<feature type="region of interest" description="Disordered" evidence="1">
    <location>
        <begin position="1"/>
        <end position="135"/>
    </location>
</feature>
<evidence type="ECO:0008006" key="4">
    <source>
        <dbReference type="Google" id="ProtNLM"/>
    </source>
</evidence>
<feature type="compositionally biased region" description="Basic and acidic residues" evidence="1">
    <location>
        <begin position="386"/>
        <end position="398"/>
    </location>
</feature>
<accession>A0ABY7D7N5</accession>
<feature type="compositionally biased region" description="Polar residues" evidence="1">
    <location>
        <begin position="86"/>
        <end position="103"/>
    </location>
</feature>
<feature type="region of interest" description="Disordered" evidence="1">
    <location>
        <begin position="345"/>
        <end position="419"/>
    </location>
</feature>
<dbReference type="Proteomes" id="UP001164743">
    <property type="component" value="Chromosome 17A"/>
</dbReference>
<sequence>MSDRVQAVTDGFRKTKNPTTSPDVLAPRDSASTTSLPTTRTPATANPVEVPTPTLHHPAPSIPCDAAAKKSKTHKSQGKDAPPADTTPNPSKATGISGGTNLSKRYEANDTNDESTEPGIEVLEPTPKDSSKGKAALTATTLKSTAWNDDTIATLVEKDLAAEKAGDNKASDLYFAMFKSLMSARPPSQATLNPVPASAEDLSNYELTGGVYHCNPCPRATGAKNWRRHCQSKTHQDNIKKRDDLQIANRTKAEPLPRPMPQIDLPQTDHAEDDAHEMHFWERLERLQVLDAALTSGEDDSRRLADHVEHVEARGLQEDPSSAIPASQPPDWIRLKNTEVAAIRANKDNEPPEEPGAESSTAKTRPILRTDTRSDRVNTSEWYPFRNKEDSLRQDKRNPAPLQHQTTGLGYCSTVPSKN</sequence>
<keyword evidence="3" id="KW-1185">Reference proteome</keyword>
<evidence type="ECO:0000313" key="3">
    <source>
        <dbReference type="Proteomes" id="UP001164743"/>
    </source>
</evidence>
<proteinExistence type="predicted"/>
<gene>
    <name evidence="2" type="ORF">PtA15_17A144</name>
</gene>
<feature type="compositionally biased region" description="Polar residues" evidence="1">
    <location>
        <begin position="403"/>
        <end position="419"/>
    </location>
</feature>
<dbReference type="EMBL" id="CP110437">
    <property type="protein sequence ID" value="WAQ92662.1"/>
    <property type="molecule type" value="Genomic_DNA"/>
</dbReference>